<evidence type="ECO:0000256" key="3">
    <source>
        <dbReference type="ARBA" id="ARBA00023125"/>
    </source>
</evidence>
<dbReference type="GO" id="GO:0090575">
    <property type="term" value="C:RNA polymerase II transcription regulator complex"/>
    <property type="evidence" value="ECO:0000318"/>
    <property type="project" value="GO_Central"/>
</dbReference>
<dbReference type="Gene3D" id="1.10.10.10">
    <property type="entry name" value="Winged helix-like DNA-binding domain superfamily/Winged helix DNA-binding domain"/>
    <property type="match status" value="1"/>
</dbReference>
<name>A0A1U7ZP82_NELNU</name>
<dbReference type="InterPro" id="IPR036390">
    <property type="entry name" value="WH_DNA-bd_sf"/>
</dbReference>
<keyword evidence="6" id="KW-0539">Nucleus</keyword>
<evidence type="ECO:0000256" key="2">
    <source>
        <dbReference type="ARBA" id="ARBA00023015"/>
    </source>
</evidence>
<dbReference type="InterPro" id="IPR032198">
    <property type="entry name" value="E2F_CC-MB"/>
</dbReference>
<dbReference type="GeneID" id="104595891"/>
<gene>
    <name evidence="9" type="primary">LOC104595891</name>
</gene>
<dbReference type="SUPFAM" id="SSF46785">
    <property type="entry name" value="Winged helix' DNA-binding domain"/>
    <property type="match status" value="1"/>
</dbReference>
<dbReference type="FunFam" id="1.10.10.10:FF:000008">
    <property type="entry name" value="E2F transcription factor 1"/>
    <property type="match status" value="1"/>
</dbReference>
<dbReference type="GO" id="GO:0046983">
    <property type="term" value="F:protein dimerization activity"/>
    <property type="evidence" value="ECO:0007669"/>
    <property type="project" value="InterPro"/>
</dbReference>
<sequence length="489" mass="55688">MSVSGQGSSRPHQQPQYQFQLHSQSQSQIQASSYQILGPMKRHFPFSSTRLSSFSFAPSPQSYEHRLSPDLSRNSQSGHTGAGYGEPTFCRTSLKQTKEMGHIEAQSGKWATHQGYSEADNSPLTPIRATGGKRISKQKMSKHRKYGPQTPGSNTENPANTLTPSSSCRYDSSLGLLTKKFISLIQEAKDGTLDLNNTADVLEVQKRRIYDITNVLEGIGLIEKTSKNNIRWKGLDMSRPTELDDQVARLKAEVESLYDEECRLDNRIRERQASLRAMDEDEKNRKFLFLTEEDIMNLPCFQNHTLVAIKAPQASSLEVPDPDEDADYPQRQFRIIVRSTTGPIDLYLLSKYEGQCEDINVRWTKLPDTYTRKINHNREADLLQKIQDTTLSESGQNQDNQRISSSSLSLPGIQKIVPSDFNIDDDYWFHSDLEVSITDLWGNEEWAEVDEFLKDEFVMSDNALEQPQMLPGAFQKHREIEMDHITEKT</sequence>
<evidence type="ECO:0000313" key="8">
    <source>
        <dbReference type="Proteomes" id="UP000189703"/>
    </source>
</evidence>
<dbReference type="InterPro" id="IPR015633">
    <property type="entry name" value="E2F"/>
</dbReference>
<feature type="region of interest" description="Disordered" evidence="7">
    <location>
        <begin position="1"/>
        <end position="30"/>
    </location>
</feature>
<comment type="subcellular location">
    <subcellularLocation>
        <location evidence="6">Nucleus</location>
    </subcellularLocation>
</comment>
<dbReference type="GO" id="GO:0006357">
    <property type="term" value="P:regulation of transcription by RNA polymerase II"/>
    <property type="evidence" value="ECO:0000318"/>
    <property type="project" value="GO_Central"/>
</dbReference>
<dbReference type="OrthoDB" id="1743261at2759"/>
<dbReference type="InterPro" id="IPR036388">
    <property type="entry name" value="WH-like_DNA-bd_sf"/>
</dbReference>
<keyword evidence="3 6" id="KW-0238">DNA-binding</keyword>
<accession>A0A1U7ZP82</accession>
<dbReference type="OMA" id="IKAPYAS"/>
<feature type="compositionally biased region" description="Polar residues" evidence="7">
    <location>
        <begin position="1"/>
        <end position="10"/>
    </location>
</feature>
<evidence type="ECO:0000256" key="7">
    <source>
        <dbReference type="SAM" id="MobiDB-lite"/>
    </source>
</evidence>
<proteinExistence type="inferred from homology"/>
<evidence type="ECO:0000256" key="1">
    <source>
        <dbReference type="ARBA" id="ARBA00010940"/>
    </source>
</evidence>
<dbReference type="STRING" id="4432.A0A1U7ZP82"/>
<dbReference type="Pfam" id="PF02319">
    <property type="entry name" value="WHD_E2F_TDP"/>
    <property type="match status" value="1"/>
</dbReference>
<dbReference type="GO" id="GO:0000981">
    <property type="term" value="F:DNA-binding transcription factor activity, RNA polymerase II-specific"/>
    <property type="evidence" value="ECO:0000318"/>
    <property type="project" value="GO_Central"/>
</dbReference>
<dbReference type="GO" id="GO:0000978">
    <property type="term" value="F:RNA polymerase II cis-regulatory region sequence-specific DNA binding"/>
    <property type="evidence" value="ECO:0000318"/>
    <property type="project" value="GO_Central"/>
</dbReference>
<organism evidence="8 9">
    <name type="scientific">Nelumbo nucifera</name>
    <name type="common">Sacred lotus</name>
    <dbReference type="NCBI Taxonomy" id="4432"/>
    <lineage>
        <taxon>Eukaryota</taxon>
        <taxon>Viridiplantae</taxon>
        <taxon>Streptophyta</taxon>
        <taxon>Embryophyta</taxon>
        <taxon>Tracheophyta</taxon>
        <taxon>Spermatophyta</taxon>
        <taxon>Magnoliopsida</taxon>
        <taxon>Proteales</taxon>
        <taxon>Nelumbonaceae</taxon>
        <taxon>Nelumbo</taxon>
    </lineage>
</organism>
<evidence type="ECO:0000256" key="6">
    <source>
        <dbReference type="RuleBase" id="RU003796"/>
    </source>
</evidence>
<keyword evidence="8" id="KW-1185">Reference proteome</keyword>
<evidence type="ECO:0000313" key="9">
    <source>
        <dbReference type="RefSeq" id="XP_010255152.1"/>
    </source>
</evidence>
<dbReference type="RefSeq" id="XP_010255152.1">
    <property type="nucleotide sequence ID" value="XM_010256850.2"/>
</dbReference>
<keyword evidence="5" id="KW-0131">Cell cycle</keyword>
<dbReference type="CDD" id="cd14660">
    <property type="entry name" value="E2F_DD"/>
    <property type="match status" value="1"/>
</dbReference>
<dbReference type="AlphaFoldDB" id="A0A1U7ZP82"/>
<evidence type="ECO:0000256" key="5">
    <source>
        <dbReference type="ARBA" id="ARBA00023306"/>
    </source>
</evidence>
<keyword evidence="4 6" id="KW-0804">Transcription</keyword>
<dbReference type="InterPro" id="IPR003316">
    <property type="entry name" value="E2F_WHTH_DNA-bd_dom"/>
</dbReference>
<dbReference type="eggNOG" id="KOG2577">
    <property type="taxonomic scope" value="Eukaryota"/>
</dbReference>
<feature type="compositionally biased region" description="Low complexity" evidence="7">
    <location>
        <begin position="11"/>
        <end position="30"/>
    </location>
</feature>
<dbReference type="Pfam" id="PF16421">
    <property type="entry name" value="E2F_CC-MB"/>
    <property type="match status" value="1"/>
</dbReference>
<comment type="similarity">
    <text evidence="1 6">Belongs to the E2F/DP family.</text>
</comment>
<dbReference type="PANTHER" id="PTHR12081">
    <property type="entry name" value="TRANSCRIPTION FACTOR E2F"/>
    <property type="match status" value="1"/>
</dbReference>
<evidence type="ECO:0000256" key="4">
    <source>
        <dbReference type="ARBA" id="ARBA00023163"/>
    </source>
</evidence>
<feature type="region of interest" description="Disordered" evidence="7">
    <location>
        <begin position="55"/>
        <end position="86"/>
    </location>
</feature>
<dbReference type="Proteomes" id="UP000189703">
    <property type="component" value="Unplaced"/>
</dbReference>
<dbReference type="InterPro" id="IPR037241">
    <property type="entry name" value="E2F-DP_heterodim"/>
</dbReference>
<keyword evidence="2 6" id="KW-0805">Transcription regulation</keyword>
<dbReference type="Gene3D" id="6.10.250.540">
    <property type="match status" value="1"/>
</dbReference>
<dbReference type="SMART" id="SM01372">
    <property type="entry name" value="E2F_TDP"/>
    <property type="match status" value="1"/>
</dbReference>
<feature type="compositionally biased region" description="Basic residues" evidence="7">
    <location>
        <begin position="134"/>
        <end position="146"/>
    </location>
</feature>
<feature type="compositionally biased region" description="Polar residues" evidence="7">
    <location>
        <begin position="150"/>
        <end position="166"/>
    </location>
</feature>
<reference evidence="9" key="1">
    <citation type="submission" date="2025-08" db="UniProtKB">
        <authorList>
            <consortium name="RefSeq"/>
        </authorList>
    </citation>
    <scope>IDENTIFICATION</scope>
</reference>
<dbReference type="PANTHER" id="PTHR12081:SF51">
    <property type="entry name" value="TRANSCRIPTION FACTOR E2FC"/>
    <property type="match status" value="1"/>
</dbReference>
<dbReference type="SUPFAM" id="SSF144074">
    <property type="entry name" value="E2F-DP heterodimerization region"/>
    <property type="match status" value="1"/>
</dbReference>
<feature type="region of interest" description="Disordered" evidence="7">
    <location>
        <begin position="104"/>
        <end position="166"/>
    </location>
</feature>
<protein>
    <submittedName>
        <fullName evidence="9">Transcription factor E2FC-like</fullName>
    </submittedName>
</protein>
<dbReference type="KEGG" id="nnu:104595891"/>